<protein>
    <submittedName>
        <fullName evidence="2">Uncharacterized protein</fullName>
    </submittedName>
</protein>
<reference evidence="2 3" key="1">
    <citation type="submission" date="2024-01" db="EMBL/GenBank/DDBJ databases">
        <title>A draft genome for the cacao thread blight pathogen Marasmiellus scandens.</title>
        <authorList>
            <person name="Baruah I.K."/>
            <person name="Leung J."/>
            <person name="Bukari Y."/>
            <person name="Amoako-Attah I."/>
            <person name="Meinhardt L.W."/>
            <person name="Bailey B.A."/>
            <person name="Cohen S.P."/>
        </authorList>
    </citation>
    <scope>NUCLEOTIDE SEQUENCE [LARGE SCALE GENOMIC DNA]</scope>
    <source>
        <strain evidence="2 3">GH-19</strain>
    </source>
</reference>
<evidence type="ECO:0000313" key="2">
    <source>
        <dbReference type="EMBL" id="KAK7435883.1"/>
    </source>
</evidence>
<feature type="compositionally biased region" description="Low complexity" evidence="1">
    <location>
        <begin position="37"/>
        <end position="57"/>
    </location>
</feature>
<comment type="caution">
    <text evidence="2">The sequence shown here is derived from an EMBL/GenBank/DDBJ whole genome shotgun (WGS) entry which is preliminary data.</text>
</comment>
<accession>A0ABR1INM1</accession>
<feature type="compositionally biased region" description="Polar residues" evidence="1">
    <location>
        <begin position="24"/>
        <end position="34"/>
    </location>
</feature>
<feature type="compositionally biased region" description="Low complexity" evidence="1">
    <location>
        <begin position="71"/>
        <end position="85"/>
    </location>
</feature>
<feature type="compositionally biased region" description="Polar residues" evidence="1">
    <location>
        <begin position="113"/>
        <end position="135"/>
    </location>
</feature>
<name>A0ABR1INM1_9AGAR</name>
<organism evidence="2 3">
    <name type="scientific">Marasmiellus scandens</name>
    <dbReference type="NCBI Taxonomy" id="2682957"/>
    <lineage>
        <taxon>Eukaryota</taxon>
        <taxon>Fungi</taxon>
        <taxon>Dikarya</taxon>
        <taxon>Basidiomycota</taxon>
        <taxon>Agaricomycotina</taxon>
        <taxon>Agaricomycetes</taxon>
        <taxon>Agaricomycetidae</taxon>
        <taxon>Agaricales</taxon>
        <taxon>Marasmiineae</taxon>
        <taxon>Omphalotaceae</taxon>
        <taxon>Marasmiellus</taxon>
    </lineage>
</organism>
<keyword evidence="3" id="KW-1185">Reference proteome</keyword>
<evidence type="ECO:0000256" key="1">
    <source>
        <dbReference type="SAM" id="MobiDB-lite"/>
    </source>
</evidence>
<gene>
    <name evidence="2" type="ORF">VKT23_019414</name>
</gene>
<sequence length="262" mass="28549">MSFIHNPPASRIISIDEDEFFSLPATSPHPSSAGPTRASAGPGPSRASAGPEPSRASVGPEPSRASKTAGPSPRSSPFPSSRFSPYPIPSETSFHDNSDREDGEPTTVIKTIRFSQPTAVPSRSTRSKSSGNNKSTSERTIPKPQGEMGRPGRGGYSLRTALGWEETQYKKAKKTVLRLVEDKLDGSVPYTLQPAEQPGDPLNIVRSEMITKYPALHQYEDNWATNDFIRAALKYRQTIVKQETADIRAMKQALEVLGKKAK</sequence>
<feature type="region of interest" description="Disordered" evidence="1">
    <location>
        <begin position="1"/>
        <end position="157"/>
    </location>
</feature>
<evidence type="ECO:0000313" key="3">
    <source>
        <dbReference type="Proteomes" id="UP001498398"/>
    </source>
</evidence>
<proteinExistence type="predicted"/>
<dbReference type="EMBL" id="JBANRG010000101">
    <property type="protein sequence ID" value="KAK7435883.1"/>
    <property type="molecule type" value="Genomic_DNA"/>
</dbReference>
<dbReference type="Proteomes" id="UP001498398">
    <property type="component" value="Unassembled WGS sequence"/>
</dbReference>